<dbReference type="SMART" id="SM00849">
    <property type="entry name" value="Lactamase_B"/>
    <property type="match status" value="1"/>
</dbReference>
<evidence type="ECO:0000313" key="2">
    <source>
        <dbReference type="EMBL" id="CAI4010093.1"/>
    </source>
</evidence>
<organism evidence="2">
    <name type="scientific">Cladocopium goreaui</name>
    <dbReference type="NCBI Taxonomy" id="2562237"/>
    <lineage>
        <taxon>Eukaryota</taxon>
        <taxon>Sar</taxon>
        <taxon>Alveolata</taxon>
        <taxon>Dinophyceae</taxon>
        <taxon>Suessiales</taxon>
        <taxon>Symbiodiniaceae</taxon>
        <taxon>Cladocopium</taxon>
    </lineage>
</organism>
<dbReference type="EMBL" id="CAMXCT020004713">
    <property type="protein sequence ID" value="CAL1163468.1"/>
    <property type="molecule type" value="Genomic_DNA"/>
</dbReference>
<evidence type="ECO:0000313" key="4">
    <source>
        <dbReference type="EMBL" id="CAL4797405.1"/>
    </source>
</evidence>
<dbReference type="Pfam" id="PF00753">
    <property type="entry name" value="Lactamase_B"/>
    <property type="match status" value="1"/>
</dbReference>
<protein>
    <submittedName>
        <fullName evidence="4">Metallo-beta-lactamase domain-containing protein 2</fullName>
    </submittedName>
</protein>
<dbReference type="InterPro" id="IPR036866">
    <property type="entry name" value="RibonucZ/Hydroxyglut_hydro"/>
</dbReference>
<proteinExistence type="predicted"/>
<gene>
    <name evidence="2" type="ORF">C1SCF055_LOCUS35400</name>
</gene>
<dbReference type="OrthoDB" id="3341310at2759"/>
<dbReference type="AlphaFoldDB" id="A0A9P1GEH0"/>
<evidence type="ECO:0000313" key="5">
    <source>
        <dbReference type="Proteomes" id="UP001152797"/>
    </source>
</evidence>
<feature type="domain" description="Metallo-beta-lactamase" evidence="1">
    <location>
        <begin position="30"/>
        <end position="211"/>
    </location>
</feature>
<dbReference type="Proteomes" id="UP001152797">
    <property type="component" value="Unassembled WGS sequence"/>
</dbReference>
<dbReference type="Gene3D" id="3.60.15.10">
    <property type="entry name" value="Ribonuclease Z/Hydroxyacylglutathione hydrolase-like"/>
    <property type="match status" value="1"/>
</dbReference>
<dbReference type="EMBL" id="CAMXCT030004713">
    <property type="protein sequence ID" value="CAL4797405.1"/>
    <property type="molecule type" value="Genomic_DNA"/>
</dbReference>
<dbReference type="InterPro" id="IPR050855">
    <property type="entry name" value="NDM-1-like"/>
</dbReference>
<dbReference type="PANTHER" id="PTHR42951">
    <property type="entry name" value="METALLO-BETA-LACTAMASE DOMAIN-CONTAINING"/>
    <property type="match status" value="1"/>
</dbReference>
<sequence length="311" mass="34922">MDSDRPWPFEVHQLSQRTLVIIESDRFGELPHIYAVLGPKKAIIIDTGCNTASLRDFLETLSCLEGKEFQVVNTHIHYDHIMGNYGFSMASQRRCRGICQGSRSRAFSENWKANSLQDMVGASILDFAVTDWLDEGARIYLNDDEPTDEESLEILHTPGHTPDSISLYLPAENRLFSGDLIYPGSLFLYLPGSSLEDFRESLHKLRAFIASKPEGCGYFGQFAMAMQADPNLLSRFNAGFSGCPMDQVNRSLLLSCGHIDPELPAKALEELYKLLDDMKQGAAQGRPTRNNLTSFSTRHFTLMCRSEDVSH</sequence>
<accession>A0A9P1GEH0</accession>
<dbReference type="EMBL" id="CAMXCT010004713">
    <property type="protein sequence ID" value="CAI4010093.1"/>
    <property type="molecule type" value="Genomic_DNA"/>
</dbReference>
<name>A0A9P1GEH0_9DINO</name>
<dbReference type="InterPro" id="IPR001279">
    <property type="entry name" value="Metallo-B-lactamas"/>
</dbReference>
<reference evidence="3" key="2">
    <citation type="submission" date="2024-04" db="EMBL/GenBank/DDBJ databases">
        <authorList>
            <person name="Chen Y."/>
            <person name="Shah S."/>
            <person name="Dougan E. K."/>
            <person name="Thang M."/>
            <person name="Chan C."/>
        </authorList>
    </citation>
    <scope>NUCLEOTIDE SEQUENCE [LARGE SCALE GENOMIC DNA]</scope>
</reference>
<comment type="caution">
    <text evidence="2">The sequence shown here is derived from an EMBL/GenBank/DDBJ whole genome shotgun (WGS) entry which is preliminary data.</text>
</comment>
<dbReference type="PANTHER" id="PTHR42951:SF4">
    <property type="entry name" value="ACYL-COENZYME A THIOESTERASE MBLAC2"/>
    <property type="match status" value="1"/>
</dbReference>
<evidence type="ECO:0000259" key="1">
    <source>
        <dbReference type="SMART" id="SM00849"/>
    </source>
</evidence>
<reference evidence="2" key="1">
    <citation type="submission" date="2022-10" db="EMBL/GenBank/DDBJ databases">
        <authorList>
            <person name="Chen Y."/>
            <person name="Dougan E. K."/>
            <person name="Chan C."/>
            <person name="Rhodes N."/>
            <person name="Thang M."/>
        </authorList>
    </citation>
    <scope>NUCLEOTIDE SEQUENCE</scope>
</reference>
<dbReference type="SUPFAM" id="SSF56281">
    <property type="entry name" value="Metallo-hydrolase/oxidoreductase"/>
    <property type="match status" value="1"/>
</dbReference>
<keyword evidence="5" id="KW-1185">Reference proteome</keyword>
<evidence type="ECO:0000313" key="3">
    <source>
        <dbReference type="EMBL" id="CAL1163468.1"/>
    </source>
</evidence>